<evidence type="ECO:0000313" key="1">
    <source>
        <dbReference type="EMBL" id="KAH8003729.1"/>
    </source>
</evidence>
<evidence type="ECO:0000313" key="2">
    <source>
        <dbReference type="Proteomes" id="UP000827872"/>
    </source>
</evidence>
<name>A0ACB8FEV3_9SAUR</name>
<reference evidence="1" key="1">
    <citation type="submission" date="2021-08" db="EMBL/GenBank/DDBJ databases">
        <title>The first chromosome-level gecko genome reveals the dynamic sex chromosomes of Neotropical dwarf geckos (Sphaerodactylidae: Sphaerodactylus).</title>
        <authorList>
            <person name="Pinto B.J."/>
            <person name="Keating S.E."/>
            <person name="Gamble T."/>
        </authorList>
    </citation>
    <scope>NUCLEOTIDE SEQUENCE</scope>
    <source>
        <strain evidence="1">TG3544</strain>
    </source>
</reference>
<sequence>MGCSVSFRAATPGPSQVEKDEGGRDEQRRQCQLCLLFSFLDETENKALSPVPHKASLQQLPALTPGQGKEAEENNLLRKLHPPLIQS</sequence>
<keyword evidence="2" id="KW-1185">Reference proteome</keyword>
<organism evidence="1 2">
    <name type="scientific">Sphaerodactylus townsendi</name>
    <dbReference type="NCBI Taxonomy" id="933632"/>
    <lineage>
        <taxon>Eukaryota</taxon>
        <taxon>Metazoa</taxon>
        <taxon>Chordata</taxon>
        <taxon>Craniata</taxon>
        <taxon>Vertebrata</taxon>
        <taxon>Euteleostomi</taxon>
        <taxon>Lepidosauria</taxon>
        <taxon>Squamata</taxon>
        <taxon>Bifurcata</taxon>
        <taxon>Gekkota</taxon>
        <taxon>Sphaerodactylidae</taxon>
        <taxon>Sphaerodactylus</taxon>
    </lineage>
</organism>
<accession>A0ACB8FEV3</accession>
<gene>
    <name evidence="1" type="ORF">K3G42_023526</name>
</gene>
<dbReference type="Proteomes" id="UP000827872">
    <property type="component" value="Linkage Group LG09"/>
</dbReference>
<proteinExistence type="predicted"/>
<protein>
    <submittedName>
        <fullName evidence="1">Uncharacterized protein</fullName>
    </submittedName>
</protein>
<dbReference type="EMBL" id="CM037622">
    <property type="protein sequence ID" value="KAH8003729.1"/>
    <property type="molecule type" value="Genomic_DNA"/>
</dbReference>
<comment type="caution">
    <text evidence="1">The sequence shown here is derived from an EMBL/GenBank/DDBJ whole genome shotgun (WGS) entry which is preliminary data.</text>
</comment>